<gene>
    <name evidence="3" type="ORF">BT96DRAFT_942068</name>
</gene>
<keyword evidence="1" id="KW-0812">Transmembrane</keyword>
<feature type="transmembrane region" description="Helical" evidence="1">
    <location>
        <begin position="20"/>
        <end position="42"/>
    </location>
</feature>
<dbReference type="Proteomes" id="UP000799118">
    <property type="component" value="Unassembled WGS sequence"/>
</dbReference>
<name>A0A6A4HD99_9AGAR</name>
<dbReference type="Pfam" id="PF20152">
    <property type="entry name" value="DUF6534"/>
    <property type="match status" value="1"/>
</dbReference>
<organism evidence="3 4">
    <name type="scientific">Gymnopus androsaceus JB14</name>
    <dbReference type="NCBI Taxonomy" id="1447944"/>
    <lineage>
        <taxon>Eukaryota</taxon>
        <taxon>Fungi</taxon>
        <taxon>Dikarya</taxon>
        <taxon>Basidiomycota</taxon>
        <taxon>Agaricomycotina</taxon>
        <taxon>Agaricomycetes</taxon>
        <taxon>Agaricomycetidae</taxon>
        <taxon>Agaricales</taxon>
        <taxon>Marasmiineae</taxon>
        <taxon>Omphalotaceae</taxon>
        <taxon>Gymnopus</taxon>
    </lineage>
</organism>
<reference evidence="3" key="1">
    <citation type="journal article" date="2019" name="Environ. Microbiol.">
        <title>Fungal ecological strategies reflected in gene transcription - a case study of two litter decomposers.</title>
        <authorList>
            <person name="Barbi F."/>
            <person name="Kohler A."/>
            <person name="Barry K."/>
            <person name="Baskaran P."/>
            <person name="Daum C."/>
            <person name="Fauchery L."/>
            <person name="Ihrmark K."/>
            <person name="Kuo A."/>
            <person name="LaButti K."/>
            <person name="Lipzen A."/>
            <person name="Morin E."/>
            <person name="Grigoriev I.V."/>
            <person name="Henrissat B."/>
            <person name="Lindahl B."/>
            <person name="Martin F."/>
        </authorList>
    </citation>
    <scope>NUCLEOTIDE SEQUENCE</scope>
    <source>
        <strain evidence="3">JB14</strain>
    </source>
</reference>
<sequence length="315" mass="34051">MASTTIPTGVVLPSFNNTLGALFIGSSFATMLYGVTCVQTFLYLTSRRSQSDTWLMTGFVLVLFAPSALDTAQQCVYTAGLYGLLITDFANPFALNTAGPNSGVKFFCFRLWVISAPAYSKHIRIALVALAVHGVWYTANSILGSQKGNIGSIIGAGDEISNFALAWKISAASGIAFDTIITIALTSSLYRARSGIKKSNHVINLIIIATVNTNLITTLLSLAQLITFLVFPFALYYGGIALLLPKSYMNCFIATLNYRDYLQKKLDDNTATTNLVTLESMNARVGSSHSTQNTMNLRDGIEVLVETKPSDIMTV</sequence>
<dbReference type="PANTHER" id="PTHR40465:SF1">
    <property type="entry name" value="DUF6534 DOMAIN-CONTAINING PROTEIN"/>
    <property type="match status" value="1"/>
</dbReference>
<dbReference type="EMBL" id="ML769522">
    <property type="protein sequence ID" value="KAE9395941.1"/>
    <property type="molecule type" value="Genomic_DNA"/>
</dbReference>
<evidence type="ECO:0000259" key="2">
    <source>
        <dbReference type="Pfam" id="PF20152"/>
    </source>
</evidence>
<dbReference type="OrthoDB" id="2535105at2759"/>
<evidence type="ECO:0000313" key="4">
    <source>
        <dbReference type="Proteomes" id="UP000799118"/>
    </source>
</evidence>
<evidence type="ECO:0000256" key="1">
    <source>
        <dbReference type="SAM" id="Phobius"/>
    </source>
</evidence>
<keyword evidence="1" id="KW-1133">Transmembrane helix</keyword>
<dbReference type="InterPro" id="IPR045339">
    <property type="entry name" value="DUF6534"/>
</dbReference>
<feature type="transmembrane region" description="Helical" evidence="1">
    <location>
        <begin position="226"/>
        <end position="244"/>
    </location>
</feature>
<protein>
    <recommendedName>
        <fullName evidence="2">DUF6534 domain-containing protein</fullName>
    </recommendedName>
</protein>
<feature type="domain" description="DUF6534" evidence="2">
    <location>
        <begin position="175"/>
        <end position="261"/>
    </location>
</feature>
<evidence type="ECO:0000313" key="3">
    <source>
        <dbReference type="EMBL" id="KAE9395941.1"/>
    </source>
</evidence>
<dbReference type="PANTHER" id="PTHR40465">
    <property type="entry name" value="CHROMOSOME 1, WHOLE GENOME SHOTGUN SEQUENCE"/>
    <property type="match status" value="1"/>
</dbReference>
<dbReference type="AlphaFoldDB" id="A0A6A4HD99"/>
<keyword evidence="4" id="KW-1185">Reference proteome</keyword>
<feature type="transmembrane region" description="Helical" evidence="1">
    <location>
        <begin position="202"/>
        <end position="220"/>
    </location>
</feature>
<proteinExistence type="predicted"/>
<accession>A0A6A4HD99</accession>
<keyword evidence="1" id="KW-0472">Membrane</keyword>